<protein>
    <submittedName>
        <fullName evidence="2">Uncharacterized protein</fullName>
    </submittedName>
</protein>
<feature type="region of interest" description="Disordered" evidence="1">
    <location>
        <begin position="123"/>
        <end position="152"/>
    </location>
</feature>
<feature type="compositionally biased region" description="Polar residues" evidence="1">
    <location>
        <begin position="143"/>
        <end position="152"/>
    </location>
</feature>
<feature type="compositionally biased region" description="Basic and acidic residues" evidence="1">
    <location>
        <begin position="129"/>
        <end position="142"/>
    </location>
</feature>
<dbReference type="OrthoDB" id="5898601at2759"/>
<dbReference type="Proteomes" id="UP000580250">
    <property type="component" value="Unassembled WGS sequence"/>
</dbReference>
<evidence type="ECO:0000313" key="2">
    <source>
        <dbReference type="EMBL" id="CAD2200561.1"/>
    </source>
</evidence>
<dbReference type="EMBL" id="CAJEWN010001870">
    <property type="protein sequence ID" value="CAD2200561.1"/>
    <property type="molecule type" value="Genomic_DNA"/>
</dbReference>
<reference evidence="2 3" key="1">
    <citation type="submission" date="2020-08" db="EMBL/GenBank/DDBJ databases">
        <authorList>
            <person name="Koutsovoulos G."/>
            <person name="Danchin GJ E."/>
        </authorList>
    </citation>
    <scope>NUCLEOTIDE SEQUENCE [LARGE SCALE GENOMIC DNA]</scope>
</reference>
<feature type="region of interest" description="Disordered" evidence="1">
    <location>
        <begin position="196"/>
        <end position="227"/>
    </location>
</feature>
<organism evidence="2 3">
    <name type="scientific">Meloidogyne enterolobii</name>
    <name type="common">Root-knot nematode worm</name>
    <name type="synonym">Meloidogyne mayaguensis</name>
    <dbReference type="NCBI Taxonomy" id="390850"/>
    <lineage>
        <taxon>Eukaryota</taxon>
        <taxon>Metazoa</taxon>
        <taxon>Ecdysozoa</taxon>
        <taxon>Nematoda</taxon>
        <taxon>Chromadorea</taxon>
        <taxon>Rhabditida</taxon>
        <taxon>Tylenchina</taxon>
        <taxon>Tylenchomorpha</taxon>
        <taxon>Tylenchoidea</taxon>
        <taxon>Meloidogynidae</taxon>
        <taxon>Meloidogyninae</taxon>
        <taxon>Meloidogyne</taxon>
    </lineage>
</organism>
<name>A0A6V7XMP6_MELEN</name>
<accession>A0A6V7XMP6</accession>
<evidence type="ECO:0000256" key="1">
    <source>
        <dbReference type="SAM" id="MobiDB-lite"/>
    </source>
</evidence>
<gene>
    <name evidence="2" type="ORF">MENT_LOCUS54036</name>
</gene>
<sequence>MKLNSNQNVTILKKTSKREIIDKLYVCKKESKEFSSKLELLGVRTRSMVRNQQKNSERTNNAIEKHSTSNQNVTILQKLRFKNLDCSKKPLQRRKSKLIDRQFYSKDRYLDDLEPFKLQTRSMARGQQKNKERTNNAIEKHSNSNQNVTILQKTPKNLDCVKKPLQRKKSKLIDPQFYPEDDYLDDLEPFKMQTRSMARGQKKNKEQTSNAESRPLAAKGENFDDNKWQPPLPTINCENVMLRSQVLSQVCNEFGLKWHSLIDNMCFLENYYISSKATSTNNKLTLIIDQTFNGEIVKFQYSCSKSGNIFNFHWPFCNLSFIWAFRGICVEAFFPTIREQFGYPQIEEPNDEEFACQSAGKNFSIFDVHNELRLDELANDLMLIYLQKFTPRKYRNHLIFKEENPKTNFQLHFSESGDFICVTTKILRVKTFKKLDEEKWPKFTRAYFRYSVLGKAMKTFYQKPLDKQIQNLL</sequence>
<dbReference type="AlphaFoldDB" id="A0A6V7XMP6"/>
<evidence type="ECO:0000313" key="3">
    <source>
        <dbReference type="Proteomes" id="UP000580250"/>
    </source>
</evidence>
<proteinExistence type="predicted"/>
<comment type="caution">
    <text evidence="2">The sequence shown here is derived from an EMBL/GenBank/DDBJ whole genome shotgun (WGS) entry which is preliminary data.</text>
</comment>